<keyword evidence="6" id="KW-1185">Reference proteome</keyword>
<keyword evidence="2" id="KW-0813">Transport</keyword>
<dbReference type="NCBIfam" id="NF037995">
    <property type="entry name" value="TRAP_S1"/>
    <property type="match status" value="1"/>
</dbReference>
<protein>
    <recommendedName>
        <fullName evidence="7">C4-dicarboxylate ABC transporter substrate-binding protein</fullName>
    </recommendedName>
</protein>
<name>A0A2U2DJG9_9HYPH</name>
<evidence type="ECO:0000313" key="5">
    <source>
        <dbReference type="EMBL" id="PWE53420.1"/>
    </source>
</evidence>
<proteinExistence type="inferred from homology"/>
<evidence type="ECO:0008006" key="7">
    <source>
        <dbReference type="Google" id="ProtNLM"/>
    </source>
</evidence>
<gene>
    <name evidence="5" type="ORF">DEM27_26090</name>
</gene>
<evidence type="ECO:0000256" key="4">
    <source>
        <dbReference type="SAM" id="SignalP"/>
    </source>
</evidence>
<comment type="similarity">
    <text evidence="1">Belongs to the bacterial solute-binding protein 7 family.</text>
</comment>
<dbReference type="OrthoDB" id="9803763at2"/>
<evidence type="ECO:0000256" key="2">
    <source>
        <dbReference type="ARBA" id="ARBA00022448"/>
    </source>
</evidence>
<reference evidence="5 6" key="1">
    <citation type="submission" date="2018-05" db="EMBL/GenBank/DDBJ databases">
        <title>The draft genome of strain NS-104.</title>
        <authorList>
            <person name="Hang P."/>
            <person name="Jiang J."/>
        </authorList>
    </citation>
    <scope>NUCLEOTIDE SEQUENCE [LARGE SCALE GENOMIC DNA]</scope>
    <source>
        <strain evidence="5 6">NS-104</strain>
    </source>
</reference>
<feature type="signal peptide" evidence="4">
    <location>
        <begin position="1"/>
        <end position="24"/>
    </location>
</feature>
<dbReference type="Gene3D" id="3.40.190.170">
    <property type="entry name" value="Bacterial extracellular solute-binding protein, family 7"/>
    <property type="match status" value="1"/>
</dbReference>
<dbReference type="Pfam" id="PF03480">
    <property type="entry name" value="DctP"/>
    <property type="match status" value="1"/>
</dbReference>
<accession>A0A2U2DJG9</accession>
<dbReference type="GO" id="GO:0055085">
    <property type="term" value="P:transmembrane transport"/>
    <property type="evidence" value="ECO:0007669"/>
    <property type="project" value="InterPro"/>
</dbReference>
<comment type="caution">
    <text evidence="5">The sequence shown here is derived from an EMBL/GenBank/DDBJ whole genome shotgun (WGS) entry which is preliminary data.</text>
</comment>
<evidence type="ECO:0000313" key="6">
    <source>
        <dbReference type="Proteomes" id="UP000245252"/>
    </source>
</evidence>
<dbReference type="AlphaFoldDB" id="A0A2U2DJG9"/>
<sequence length="332" mass="35530">MRKLLAAFVIAIAAAVTGAGGSSAQEYTMKFGTTSVNDPQTAFLKMYKEDLERATGGRIKVDLYPQGQLGNAPRMIEAVQIGSLEATMVPLDFYVGVDPRFGVFGAPMLFRDEPQAQKTIHDPEVEKALFSIARTKGLQGLGAEVIGFHGFGASTAILTLNDFKGKKLRINGTPFEKMEMALLGATGVGMPLSEVMPALSQGTVDGIASHISVFVSFKMNDVAGTFLDTRASVVASLAVVSSTWFDGLPPDLQKAVLASATNIRPALDRWTAEFNEGQLRQWTDMGGKIVTLSPDEHAKLEQLFTPVGDGVTKEQSESAAMLKLVRDAAARN</sequence>
<evidence type="ECO:0000256" key="1">
    <source>
        <dbReference type="ARBA" id="ARBA00009023"/>
    </source>
</evidence>
<dbReference type="InterPro" id="IPR018389">
    <property type="entry name" value="DctP_fam"/>
</dbReference>
<dbReference type="PANTHER" id="PTHR33376">
    <property type="match status" value="1"/>
</dbReference>
<feature type="chain" id="PRO_5015731662" description="C4-dicarboxylate ABC transporter substrate-binding protein" evidence="4">
    <location>
        <begin position="25"/>
        <end position="332"/>
    </location>
</feature>
<dbReference type="PANTHER" id="PTHR33376:SF7">
    <property type="entry name" value="C4-DICARBOXYLATE-BINDING PROTEIN DCTB"/>
    <property type="match status" value="1"/>
</dbReference>
<organism evidence="5 6">
    <name type="scientific">Metarhizobium album</name>
    <dbReference type="NCBI Taxonomy" id="2182425"/>
    <lineage>
        <taxon>Bacteria</taxon>
        <taxon>Pseudomonadati</taxon>
        <taxon>Pseudomonadota</taxon>
        <taxon>Alphaproteobacteria</taxon>
        <taxon>Hyphomicrobiales</taxon>
        <taxon>Rhizobiaceae</taxon>
        <taxon>Metarhizobium</taxon>
    </lineage>
</organism>
<dbReference type="Proteomes" id="UP000245252">
    <property type="component" value="Unassembled WGS sequence"/>
</dbReference>
<dbReference type="EMBL" id="QFBC01000016">
    <property type="protein sequence ID" value="PWE53420.1"/>
    <property type="molecule type" value="Genomic_DNA"/>
</dbReference>
<keyword evidence="3 4" id="KW-0732">Signal</keyword>
<evidence type="ECO:0000256" key="3">
    <source>
        <dbReference type="ARBA" id="ARBA00022729"/>
    </source>
</evidence>
<dbReference type="CDD" id="cd13603">
    <property type="entry name" value="PBP2_TRAP_Siap_TeaA_like"/>
    <property type="match status" value="1"/>
</dbReference>
<dbReference type="InterPro" id="IPR038404">
    <property type="entry name" value="TRAP_DctP_sf"/>
</dbReference>